<protein>
    <recommendedName>
        <fullName evidence="3">Proteasome assembly chaperone family protein</fullName>
    </recommendedName>
</protein>
<evidence type="ECO:0000313" key="2">
    <source>
        <dbReference type="Proteomes" id="UP000244093"/>
    </source>
</evidence>
<gene>
    <name evidence="1" type="ORF">B7O98_01950</name>
</gene>
<name>A0A2R7Y6S1_9CREN</name>
<dbReference type="Proteomes" id="UP000244093">
    <property type="component" value="Unassembled WGS sequence"/>
</dbReference>
<proteinExistence type="predicted"/>
<sequence length="248" mass="26923">MTKIKTIKEFNVDNKPLIVGLPGMGRVGYVSVNYLLSRVGGELVAEVYSTAFPPQLLVGKGGLSTLFVGRIYDAGKFLIFTGDAQPQSPEGQNELCDALLNYLTSKGTLNSVIATAAYVVPEFNEERKVFITGNQADFIEELKSFGGEVLNEGVITGVNGVIVGWAGYYGIKGAVALGETWSAIVEFDETDYRAVKAVISLLNKYLSMNVDPEPLTSLATVVEHRINATIAQMTKVARRETKESREVM</sequence>
<dbReference type="InterPro" id="IPR038389">
    <property type="entry name" value="PSMG2_sf"/>
</dbReference>
<dbReference type="Gene3D" id="3.40.50.10900">
    <property type="entry name" value="PAC-like subunit"/>
    <property type="match status" value="1"/>
</dbReference>
<dbReference type="EMBL" id="NBVN01000002">
    <property type="protein sequence ID" value="PUA33221.1"/>
    <property type="molecule type" value="Genomic_DNA"/>
</dbReference>
<organism evidence="1 2">
    <name type="scientific">Zestosphaera tikiterensis</name>
    <dbReference type="NCBI Taxonomy" id="1973259"/>
    <lineage>
        <taxon>Archaea</taxon>
        <taxon>Thermoproteota</taxon>
        <taxon>Thermoprotei</taxon>
        <taxon>Desulfurococcales</taxon>
        <taxon>Desulfurococcaceae</taxon>
        <taxon>Zestosphaera</taxon>
    </lineage>
</organism>
<reference evidence="1 2" key="1">
    <citation type="journal article" date="2018" name="Syst. Appl. Microbiol.">
        <title>A new symbiotic nanoarchaeote (Candidatus Nanoclepta minutus) and its host (Zestosphaera tikiterensis gen. nov., sp. nov.) from a New Zealand hot spring.</title>
        <authorList>
            <person name="St John E."/>
            <person name="Liu Y."/>
            <person name="Podar M."/>
            <person name="Stott M.B."/>
            <person name="Meneghin J."/>
            <person name="Chen Z."/>
            <person name="Lagutin K."/>
            <person name="Mitchell K."/>
            <person name="Reysenbach A.L."/>
        </authorList>
    </citation>
    <scope>NUCLEOTIDE SEQUENCE [LARGE SCALE GENOMIC DNA]</scope>
    <source>
        <strain evidence="1">NZ3</strain>
    </source>
</reference>
<accession>A0A2R7Y6S1</accession>
<dbReference type="SUPFAM" id="SSF159659">
    <property type="entry name" value="Cgl1923-like"/>
    <property type="match status" value="1"/>
</dbReference>
<evidence type="ECO:0000313" key="1">
    <source>
        <dbReference type="EMBL" id="PUA33221.1"/>
    </source>
</evidence>
<dbReference type="Pfam" id="PF09754">
    <property type="entry name" value="PAC2"/>
    <property type="match status" value="1"/>
</dbReference>
<comment type="caution">
    <text evidence="1">The sequence shown here is derived from an EMBL/GenBank/DDBJ whole genome shotgun (WGS) entry which is preliminary data.</text>
</comment>
<dbReference type="InterPro" id="IPR019151">
    <property type="entry name" value="Proteasome_assmbl_chaperone_2"/>
</dbReference>
<dbReference type="AlphaFoldDB" id="A0A2R7Y6S1"/>
<evidence type="ECO:0008006" key="3">
    <source>
        <dbReference type="Google" id="ProtNLM"/>
    </source>
</evidence>
<dbReference type="PANTHER" id="PTHR35610:SF7">
    <property type="entry name" value="3-ISOPROPYLMALATE DEHYDRATASE"/>
    <property type="match status" value="1"/>
</dbReference>
<dbReference type="PANTHER" id="PTHR35610">
    <property type="entry name" value="3-ISOPROPYLMALATE DEHYDRATASE-RELATED"/>
    <property type="match status" value="1"/>
</dbReference>